<evidence type="ECO:0000256" key="1">
    <source>
        <dbReference type="ARBA" id="ARBA00005791"/>
    </source>
</evidence>
<dbReference type="EMBL" id="UINC01001263">
    <property type="protein sequence ID" value="SUZ76045.1"/>
    <property type="molecule type" value="Genomic_DNA"/>
</dbReference>
<keyword evidence="3" id="KW-0560">Oxidoreductase</keyword>
<gene>
    <name evidence="7" type="ORF">METZ01_LOCUS28899</name>
</gene>
<evidence type="ECO:0000256" key="3">
    <source>
        <dbReference type="ARBA" id="ARBA00023002"/>
    </source>
</evidence>
<dbReference type="PROSITE" id="PS00194">
    <property type="entry name" value="THIOREDOXIN_1"/>
    <property type="match status" value="1"/>
</dbReference>
<feature type="domain" description="Thioredoxin" evidence="6">
    <location>
        <begin position="60"/>
        <end position="258"/>
    </location>
</feature>
<evidence type="ECO:0000313" key="7">
    <source>
        <dbReference type="EMBL" id="SUZ76045.1"/>
    </source>
</evidence>
<dbReference type="InterPro" id="IPR013766">
    <property type="entry name" value="Thioredoxin_domain"/>
</dbReference>
<comment type="similarity">
    <text evidence="1">Belongs to the thioredoxin family. DsbA subfamily.</text>
</comment>
<evidence type="ECO:0000256" key="2">
    <source>
        <dbReference type="ARBA" id="ARBA00022729"/>
    </source>
</evidence>
<dbReference type="InterPro" id="IPR036249">
    <property type="entry name" value="Thioredoxin-like_sf"/>
</dbReference>
<evidence type="ECO:0000256" key="4">
    <source>
        <dbReference type="ARBA" id="ARBA00023157"/>
    </source>
</evidence>
<dbReference type="InterPro" id="IPR012336">
    <property type="entry name" value="Thioredoxin-like_fold"/>
</dbReference>
<dbReference type="PANTHER" id="PTHR13887">
    <property type="entry name" value="GLUTATHIONE S-TRANSFERASE KAPPA"/>
    <property type="match status" value="1"/>
</dbReference>
<evidence type="ECO:0000256" key="5">
    <source>
        <dbReference type="ARBA" id="ARBA00023284"/>
    </source>
</evidence>
<keyword evidence="5" id="KW-0676">Redox-active center</keyword>
<dbReference type="Gene3D" id="3.40.30.10">
    <property type="entry name" value="Glutaredoxin"/>
    <property type="match status" value="1"/>
</dbReference>
<dbReference type="GO" id="GO:0016491">
    <property type="term" value="F:oxidoreductase activity"/>
    <property type="evidence" value="ECO:0007669"/>
    <property type="project" value="UniProtKB-KW"/>
</dbReference>
<dbReference type="Pfam" id="PF13462">
    <property type="entry name" value="Thioredoxin_4"/>
    <property type="match status" value="1"/>
</dbReference>
<dbReference type="SUPFAM" id="SSF52833">
    <property type="entry name" value="Thioredoxin-like"/>
    <property type="match status" value="1"/>
</dbReference>
<proteinExistence type="inferred from homology"/>
<protein>
    <recommendedName>
        <fullName evidence="6">Thioredoxin domain-containing protein</fullName>
    </recommendedName>
</protein>
<evidence type="ECO:0000259" key="6">
    <source>
        <dbReference type="PROSITE" id="PS51352"/>
    </source>
</evidence>
<keyword evidence="4" id="KW-1015">Disulfide bond</keyword>
<dbReference type="InterPro" id="IPR017937">
    <property type="entry name" value="Thioredoxin_CS"/>
</dbReference>
<sequence>MTAFLAELDQLTKCGDAMSRWVRGPLALFVTIIAAGCGGDTPNQQGTAATTQALLSQPIGELTQVKPSPALEPSSGDNQLPIDQLGYDQGNLDALVRIVELSDYGCGYCRKFHLETFPVLREEFIETGKVLWKFVPFVNGMFENSLFATEAAECALEQGSLPFEALNERLWSDQASWKRSNDPEPVLRGMAQDAGVDLAEFDTCLNNDNSIDRIASARSTATRLGVRGTPTFYPIGFPPIEGALPTEAFQQVLELMHQEISGVAGN</sequence>
<accession>A0A381Q9N5</accession>
<reference evidence="7" key="1">
    <citation type="submission" date="2018-05" db="EMBL/GenBank/DDBJ databases">
        <authorList>
            <person name="Lanie J.A."/>
            <person name="Ng W.-L."/>
            <person name="Kazmierczak K.M."/>
            <person name="Andrzejewski T.M."/>
            <person name="Davidsen T.M."/>
            <person name="Wayne K.J."/>
            <person name="Tettelin H."/>
            <person name="Glass J.I."/>
            <person name="Rusch D."/>
            <person name="Podicherti R."/>
            <person name="Tsui H.-C.T."/>
            <person name="Winkler M.E."/>
        </authorList>
    </citation>
    <scope>NUCLEOTIDE SEQUENCE</scope>
</reference>
<dbReference type="PANTHER" id="PTHR13887:SF14">
    <property type="entry name" value="DISULFIDE BOND FORMATION PROTEIN D"/>
    <property type="match status" value="1"/>
</dbReference>
<dbReference type="AlphaFoldDB" id="A0A381Q9N5"/>
<name>A0A381Q9N5_9ZZZZ</name>
<dbReference type="PROSITE" id="PS51352">
    <property type="entry name" value="THIOREDOXIN_2"/>
    <property type="match status" value="1"/>
</dbReference>
<organism evidence="7">
    <name type="scientific">marine metagenome</name>
    <dbReference type="NCBI Taxonomy" id="408172"/>
    <lineage>
        <taxon>unclassified sequences</taxon>
        <taxon>metagenomes</taxon>
        <taxon>ecological metagenomes</taxon>
    </lineage>
</organism>
<keyword evidence="2" id="KW-0732">Signal</keyword>